<organism evidence="2 3">
    <name type="scientific">Halorubrum hochstenium ATCC 700873</name>
    <dbReference type="NCBI Taxonomy" id="1227481"/>
    <lineage>
        <taxon>Archaea</taxon>
        <taxon>Methanobacteriati</taxon>
        <taxon>Methanobacteriota</taxon>
        <taxon>Stenosarchaea group</taxon>
        <taxon>Halobacteria</taxon>
        <taxon>Halobacteriales</taxon>
        <taxon>Haloferacaceae</taxon>
        <taxon>Halorubrum</taxon>
    </lineage>
</organism>
<dbReference type="Proteomes" id="UP000011689">
    <property type="component" value="Unassembled WGS sequence"/>
</dbReference>
<feature type="transmembrane region" description="Helical" evidence="1">
    <location>
        <begin position="108"/>
        <end position="126"/>
    </location>
</feature>
<keyword evidence="1" id="KW-0812">Transmembrane</keyword>
<dbReference type="AlphaFoldDB" id="M0F5I9"/>
<feature type="transmembrane region" description="Helical" evidence="1">
    <location>
        <begin position="294"/>
        <end position="313"/>
    </location>
</feature>
<proteinExistence type="predicted"/>
<keyword evidence="1" id="KW-1133">Transmembrane helix</keyword>
<feature type="transmembrane region" description="Helical" evidence="1">
    <location>
        <begin position="172"/>
        <end position="189"/>
    </location>
</feature>
<feature type="transmembrane region" description="Helical" evidence="1">
    <location>
        <begin position="257"/>
        <end position="282"/>
    </location>
</feature>
<keyword evidence="1" id="KW-0472">Membrane</keyword>
<protein>
    <submittedName>
        <fullName evidence="2">Uncharacterized protein</fullName>
    </submittedName>
</protein>
<evidence type="ECO:0000313" key="2">
    <source>
        <dbReference type="EMBL" id="ELZ55205.1"/>
    </source>
</evidence>
<feature type="transmembrane region" description="Helical" evidence="1">
    <location>
        <begin position="132"/>
        <end position="151"/>
    </location>
</feature>
<dbReference type="PATRIC" id="fig|1227481.4.peg.1902"/>
<comment type="caution">
    <text evidence="2">The sequence shown here is derived from an EMBL/GenBank/DDBJ whole genome shotgun (WGS) entry which is preliminary data.</text>
</comment>
<accession>M0F5I9</accession>
<sequence length="389" mass="41929">MTEREPIRAGVVLLSNAAILAGTIVFGWSPLTVVAAFVIDAALGTARILLERSLAGRPPGEAVPPDDPYNSFEQFYGYLLAKRGAIRVAHRLPALYPRNAPFVFSRHIVFFALGVLAALTAVYVRLPAGGIAPSLVAVLPFVVGKHLSILAGWHATGVYDRASAVTVRPRELLYTVLVGLAAVLVAFAWPRGSEQVAAATALALVPKLAFDFREAGIGPCPLTFDPRAGATEEPVEVPAGTPDRVFGTDDRAVDREALAFGLVYAIYPGLLVTGPWGVAAVVSFDSLRITPATTALWVALTLVVTLSVTFPWMRLGCANVEYRVYEGSLVAYDAFLEEPQWVLSDNVRAVSVDGDVRIRGYDGTERRIEFLERPNEFARSVRRALVETA</sequence>
<keyword evidence="3" id="KW-1185">Reference proteome</keyword>
<feature type="transmembrane region" description="Helical" evidence="1">
    <location>
        <begin position="7"/>
        <end position="26"/>
    </location>
</feature>
<evidence type="ECO:0000313" key="3">
    <source>
        <dbReference type="Proteomes" id="UP000011689"/>
    </source>
</evidence>
<reference evidence="2 3" key="1">
    <citation type="journal article" date="2014" name="PLoS Genet.">
        <title>Phylogenetically driven sequencing of extremely halophilic archaea reveals strategies for static and dynamic osmo-response.</title>
        <authorList>
            <person name="Becker E.A."/>
            <person name="Seitzer P.M."/>
            <person name="Tritt A."/>
            <person name="Larsen D."/>
            <person name="Krusor M."/>
            <person name="Yao A.I."/>
            <person name="Wu D."/>
            <person name="Madern D."/>
            <person name="Eisen J.A."/>
            <person name="Darling A.E."/>
            <person name="Facciotti M.T."/>
        </authorList>
    </citation>
    <scope>NUCLEOTIDE SEQUENCE [LARGE SCALE GENOMIC DNA]</scope>
    <source>
        <strain evidence="2 3">ATCC 700873</strain>
    </source>
</reference>
<name>M0F5I9_9EURY</name>
<evidence type="ECO:0000256" key="1">
    <source>
        <dbReference type="SAM" id="Phobius"/>
    </source>
</evidence>
<dbReference type="STRING" id="1227481.C467_09671"/>
<dbReference type="EMBL" id="AOJO01000044">
    <property type="protein sequence ID" value="ELZ55205.1"/>
    <property type="molecule type" value="Genomic_DNA"/>
</dbReference>
<gene>
    <name evidence="2" type="ORF">C467_09671</name>
</gene>